<dbReference type="EMBL" id="JACHMF010000001">
    <property type="protein sequence ID" value="MBB4696482.1"/>
    <property type="molecule type" value="Genomic_DNA"/>
</dbReference>
<evidence type="ECO:0000313" key="1">
    <source>
        <dbReference type="EMBL" id="MBB4696482.1"/>
    </source>
</evidence>
<accession>A0A7W7CXK3</accession>
<organism evidence="1 2">
    <name type="scientific">Paractinoplanes abujensis</name>
    <dbReference type="NCBI Taxonomy" id="882441"/>
    <lineage>
        <taxon>Bacteria</taxon>
        <taxon>Bacillati</taxon>
        <taxon>Actinomycetota</taxon>
        <taxon>Actinomycetes</taxon>
        <taxon>Micromonosporales</taxon>
        <taxon>Micromonosporaceae</taxon>
        <taxon>Paractinoplanes</taxon>
    </lineage>
</organism>
<proteinExistence type="predicted"/>
<dbReference type="AlphaFoldDB" id="A0A7W7CXK3"/>
<sequence>MWTMAELDATSQVAFQLSGTCDDGPAWPQGCDGFGEVLSEGWPGYRTGGAYYVAALSVLGLSGGTVDEQVLLFRTPRSDGLKKLVDEARACGATAGADVAGATVYQLPARASQSRYVVIDATAAVLIQAPGDLDAAKLIRTAVRRARG</sequence>
<reference evidence="1 2" key="1">
    <citation type="submission" date="2020-08" db="EMBL/GenBank/DDBJ databases">
        <title>Sequencing the genomes of 1000 actinobacteria strains.</title>
        <authorList>
            <person name="Klenk H.-P."/>
        </authorList>
    </citation>
    <scope>NUCLEOTIDE SEQUENCE [LARGE SCALE GENOMIC DNA]</scope>
    <source>
        <strain evidence="1 2">DSM 45518</strain>
    </source>
</reference>
<name>A0A7W7CXK3_9ACTN</name>
<protein>
    <submittedName>
        <fullName evidence="1">Uncharacterized protein</fullName>
    </submittedName>
</protein>
<gene>
    <name evidence="1" type="ORF">BKA14_006630</name>
</gene>
<comment type="caution">
    <text evidence="1">The sequence shown here is derived from an EMBL/GenBank/DDBJ whole genome shotgun (WGS) entry which is preliminary data.</text>
</comment>
<evidence type="ECO:0000313" key="2">
    <source>
        <dbReference type="Proteomes" id="UP000542742"/>
    </source>
</evidence>
<dbReference type="Proteomes" id="UP000542742">
    <property type="component" value="Unassembled WGS sequence"/>
</dbReference>
<dbReference type="RefSeq" id="WP_184954712.1">
    <property type="nucleotide sequence ID" value="NZ_BOMC01000023.1"/>
</dbReference>
<keyword evidence="2" id="KW-1185">Reference proteome</keyword>